<dbReference type="SUPFAM" id="SSF53474">
    <property type="entry name" value="alpha/beta-Hydrolases"/>
    <property type="match status" value="1"/>
</dbReference>
<dbReference type="PANTHER" id="PTHR42776">
    <property type="entry name" value="SERINE PEPTIDASE S9 FAMILY MEMBER"/>
    <property type="match status" value="1"/>
</dbReference>
<name>A0AAC9JBT9_9ALTE</name>
<dbReference type="GO" id="GO:0006508">
    <property type="term" value="P:proteolysis"/>
    <property type="evidence" value="ECO:0007669"/>
    <property type="project" value="InterPro"/>
</dbReference>
<accession>A0AAC9JBT9</accession>
<gene>
    <name evidence="4" type="ORF">BM524_09800</name>
</gene>
<protein>
    <submittedName>
        <fullName evidence="4">Peptidase S9</fullName>
    </submittedName>
</protein>
<dbReference type="RefSeq" id="WP_071959304.1">
    <property type="nucleotide sequence ID" value="NZ_CP018024.1"/>
</dbReference>
<dbReference type="SUPFAM" id="SSF82171">
    <property type="entry name" value="DPP6 N-terminal domain-like"/>
    <property type="match status" value="1"/>
</dbReference>
<evidence type="ECO:0000256" key="2">
    <source>
        <dbReference type="SAM" id="SignalP"/>
    </source>
</evidence>
<dbReference type="Pfam" id="PF00326">
    <property type="entry name" value="Peptidase_S9"/>
    <property type="match status" value="1"/>
</dbReference>
<evidence type="ECO:0000313" key="4">
    <source>
        <dbReference type="EMBL" id="APD90057.1"/>
    </source>
</evidence>
<reference evidence="4 5" key="1">
    <citation type="submission" date="2016-11" db="EMBL/GenBank/DDBJ databases">
        <title>Networking in microbes: conjugative elements and plasmids in the genus Alteromonas.</title>
        <authorList>
            <person name="Lopez-Perez M."/>
            <person name="Ramon-Marco N."/>
            <person name="Rodriguez-Valera F."/>
        </authorList>
    </citation>
    <scope>NUCLEOTIDE SEQUENCE [LARGE SCALE GENOMIC DNA]</scope>
    <source>
        <strain evidence="4 5">CP48</strain>
    </source>
</reference>
<dbReference type="Gene3D" id="3.40.50.1820">
    <property type="entry name" value="alpha/beta hydrolase"/>
    <property type="match status" value="1"/>
</dbReference>
<feature type="domain" description="Peptidase S9 prolyl oligopeptidase catalytic" evidence="3">
    <location>
        <begin position="451"/>
        <end position="652"/>
    </location>
</feature>
<organism evidence="4 5">
    <name type="scientific">Alteromonas mediterranea</name>
    <dbReference type="NCBI Taxonomy" id="314275"/>
    <lineage>
        <taxon>Bacteria</taxon>
        <taxon>Pseudomonadati</taxon>
        <taxon>Pseudomonadota</taxon>
        <taxon>Gammaproteobacteria</taxon>
        <taxon>Alteromonadales</taxon>
        <taxon>Alteromonadaceae</taxon>
        <taxon>Alteromonas/Salinimonas group</taxon>
        <taxon>Alteromonas</taxon>
    </lineage>
</organism>
<dbReference type="InterPro" id="IPR001375">
    <property type="entry name" value="Peptidase_S9_cat"/>
</dbReference>
<dbReference type="InterPro" id="IPR011042">
    <property type="entry name" value="6-blade_b-propeller_TolB-like"/>
</dbReference>
<dbReference type="AlphaFoldDB" id="A0AAC9JBT9"/>
<evidence type="ECO:0000259" key="3">
    <source>
        <dbReference type="Pfam" id="PF00326"/>
    </source>
</evidence>
<dbReference type="InterPro" id="IPR029058">
    <property type="entry name" value="AB_hydrolase_fold"/>
</dbReference>
<keyword evidence="1" id="KW-0378">Hydrolase</keyword>
<feature type="chain" id="PRO_5041957643" evidence="2">
    <location>
        <begin position="25"/>
        <end position="654"/>
    </location>
</feature>
<proteinExistence type="predicted"/>
<evidence type="ECO:0000313" key="5">
    <source>
        <dbReference type="Proteomes" id="UP000182101"/>
    </source>
</evidence>
<sequence>MKARLSLLKTIMLGSLAFALSANADVKMPVLESFAKHSQYLDIKISPDGKYLASTSRDDDGTVFLTVLDIEKQKIESVTRGRGKESVGTFNWLNDERLLLSMKRELGSLEEPVPTGELIAMNADGSDNVILTGYRSKSGDTRYSQVVDFLPDDPNAIVVFSVQGSTKEPFLDLYKMKVSNGRKASLGRMPMRMYKSTGDSLQIITNSNGEALAMTSSDPNEDNQVTLMVRSSEDDDWRVAFEAESFGSFFRPLVFLADDKTLVGLSTIETDTTAVATYNIDTKKHTVLAAHDNVDVSPILHIVRGQVQEVIGAEFEYKDLNATYFSDVKNADEQRILASLRQAFKGSVVSITSSTYDGSKMVVEVSGINQPTAYYLFNKNKKQLAKLTDTRPWLNDFDMPQSKIVTYKARDGQELSGILTLPVGKSKNLPLIMHPHGGPIGIKDTLTEMRGDAKVLAAHGYAVFQPNFRGSGGYGLEFLKAGFKTWGTVMIDDMTDGVNYLVDQGIVDKDRMCVYGASYGGYAALQSVIREPDLYKCTVGFVGVYDLALMKKAGDIPESQSGINYLNRVLPDDDSQSPVKNVDKVKVPVFIIQGEEDVRVPKEHAFALRDELEKRNKPYEWMMKSGEAHGFYKEENNVERWTAMIEFFDKYTAQ</sequence>
<feature type="signal peptide" evidence="2">
    <location>
        <begin position="1"/>
        <end position="24"/>
    </location>
</feature>
<dbReference type="GO" id="GO:0004252">
    <property type="term" value="F:serine-type endopeptidase activity"/>
    <property type="evidence" value="ECO:0007669"/>
    <property type="project" value="TreeGrafter"/>
</dbReference>
<dbReference type="PANTHER" id="PTHR42776:SF27">
    <property type="entry name" value="DIPEPTIDYL PEPTIDASE FAMILY MEMBER 6"/>
    <property type="match status" value="1"/>
</dbReference>
<dbReference type="EMBL" id="CP018024">
    <property type="protein sequence ID" value="APD90057.1"/>
    <property type="molecule type" value="Genomic_DNA"/>
</dbReference>
<evidence type="ECO:0000256" key="1">
    <source>
        <dbReference type="ARBA" id="ARBA00022801"/>
    </source>
</evidence>
<keyword evidence="2" id="KW-0732">Signal</keyword>
<dbReference type="Proteomes" id="UP000182101">
    <property type="component" value="Chromosome"/>
</dbReference>
<dbReference type="Gene3D" id="2.120.10.30">
    <property type="entry name" value="TolB, C-terminal domain"/>
    <property type="match status" value="1"/>
</dbReference>